<dbReference type="Pfam" id="PF12796">
    <property type="entry name" value="Ank_2"/>
    <property type="match status" value="2"/>
</dbReference>
<reference evidence="4" key="1">
    <citation type="submission" date="2015-11" db="EMBL/GenBank/DDBJ databases">
        <title>De novo transcriptome assembly of four potential Pierce s Disease insect vectors from Arizona vineyards.</title>
        <authorList>
            <person name="Tassone E.E."/>
        </authorList>
    </citation>
    <scope>NUCLEOTIDE SEQUENCE</scope>
</reference>
<sequence length="247" mass="27370">DLGVELLLKKGADLNQEDLRGRRPLHIAISRWYTDITHMLLKKGALVDIRSNGDETPLQCAIKNYFTAGVELLLRQGANVNLKCDDITPLHMAAKKENESAFDALLNYGANIHERDCKYNTVLHNLVAADFVYGIKAILERGAKVNEKNSAGQRPLHFAKSDEVCEILLDNGASLEVTDFHEGNTPFLTAVQFEFSTINFLLASGAEVNVRNDKGRTALHLVKDDYLVVETILDHGGKVNTKDNEGN</sequence>
<feature type="non-terminal residue" evidence="4">
    <location>
        <position position="1"/>
    </location>
</feature>
<proteinExistence type="predicted"/>
<feature type="repeat" description="ANK" evidence="3">
    <location>
        <begin position="53"/>
        <end position="85"/>
    </location>
</feature>
<evidence type="ECO:0000256" key="2">
    <source>
        <dbReference type="ARBA" id="ARBA00023043"/>
    </source>
</evidence>
<dbReference type="Gene3D" id="1.25.40.20">
    <property type="entry name" value="Ankyrin repeat-containing domain"/>
    <property type="match status" value="3"/>
</dbReference>
<feature type="repeat" description="ANK" evidence="3">
    <location>
        <begin position="20"/>
        <end position="52"/>
    </location>
</feature>
<accession>A0A1B6JAD9</accession>
<dbReference type="SUPFAM" id="SSF48403">
    <property type="entry name" value="Ankyrin repeat"/>
    <property type="match status" value="1"/>
</dbReference>
<gene>
    <name evidence="4" type="ORF">g.9198</name>
</gene>
<keyword evidence="1" id="KW-0677">Repeat</keyword>
<evidence type="ECO:0000313" key="4">
    <source>
        <dbReference type="EMBL" id="JAS96146.1"/>
    </source>
</evidence>
<evidence type="ECO:0000256" key="3">
    <source>
        <dbReference type="PROSITE-ProRule" id="PRU00023"/>
    </source>
</evidence>
<protein>
    <submittedName>
        <fullName evidence="4">Uncharacterized protein</fullName>
    </submittedName>
</protein>
<dbReference type="Pfam" id="PF00023">
    <property type="entry name" value="Ank"/>
    <property type="match status" value="1"/>
</dbReference>
<dbReference type="PROSITE" id="PS50088">
    <property type="entry name" value="ANK_REPEAT"/>
    <property type="match status" value="3"/>
</dbReference>
<organism evidence="4">
    <name type="scientific">Homalodisca liturata</name>
    <dbReference type="NCBI Taxonomy" id="320908"/>
    <lineage>
        <taxon>Eukaryota</taxon>
        <taxon>Metazoa</taxon>
        <taxon>Ecdysozoa</taxon>
        <taxon>Arthropoda</taxon>
        <taxon>Hexapoda</taxon>
        <taxon>Insecta</taxon>
        <taxon>Pterygota</taxon>
        <taxon>Neoptera</taxon>
        <taxon>Paraneoptera</taxon>
        <taxon>Hemiptera</taxon>
        <taxon>Auchenorrhyncha</taxon>
        <taxon>Membracoidea</taxon>
        <taxon>Cicadellidae</taxon>
        <taxon>Cicadellinae</taxon>
        <taxon>Proconiini</taxon>
        <taxon>Homalodisca</taxon>
    </lineage>
</organism>
<dbReference type="InterPro" id="IPR002110">
    <property type="entry name" value="Ankyrin_rpt"/>
</dbReference>
<dbReference type="PANTHER" id="PTHR24171">
    <property type="entry name" value="ANKYRIN REPEAT DOMAIN-CONTAINING PROTEIN 39-RELATED"/>
    <property type="match status" value="1"/>
</dbReference>
<dbReference type="PROSITE" id="PS50297">
    <property type="entry name" value="ANK_REP_REGION"/>
    <property type="match status" value="2"/>
</dbReference>
<evidence type="ECO:0000256" key="1">
    <source>
        <dbReference type="ARBA" id="ARBA00022737"/>
    </source>
</evidence>
<dbReference type="AlphaFoldDB" id="A0A1B6JAD9"/>
<dbReference type="InterPro" id="IPR036770">
    <property type="entry name" value="Ankyrin_rpt-contain_sf"/>
</dbReference>
<dbReference type="SMART" id="SM00248">
    <property type="entry name" value="ANK"/>
    <property type="match status" value="7"/>
</dbReference>
<dbReference type="EMBL" id="GECU01011560">
    <property type="protein sequence ID" value="JAS96146.1"/>
    <property type="molecule type" value="Transcribed_RNA"/>
</dbReference>
<keyword evidence="2 3" id="KW-0040">ANK repeat</keyword>
<feature type="non-terminal residue" evidence="4">
    <location>
        <position position="247"/>
    </location>
</feature>
<feature type="repeat" description="ANK" evidence="3">
    <location>
        <begin position="85"/>
        <end position="117"/>
    </location>
</feature>
<name>A0A1B6JAD9_9HEMI</name>